<keyword evidence="2" id="KW-0813">Transport</keyword>
<accession>A0ABV7YI05</accession>
<evidence type="ECO:0000313" key="11">
    <source>
        <dbReference type="EMBL" id="MFC3764247.1"/>
    </source>
</evidence>
<dbReference type="InterPro" id="IPR027417">
    <property type="entry name" value="P-loop_NTPase"/>
</dbReference>
<dbReference type="NCBIfam" id="TIGR01188">
    <property type="entry name" value="drrA"/>
    <property type="match status" value="1"/>
</dbReference>
<comment type="caution">
    <text evidence="11">The sequence shown here is derived from an EMBL/GenBank/DDBJ whole genome shotgun (WGS) entry which is preliminary data.</text>
</comment>
<dbReference type="SMART" id="SM00382">
    <property type="entry name" value="AAA"/>
    <property type="match status" value="1"/>
</dbReference>
<evidence type="ECO:0000259" key="10">
    <source>
        <dbReference type="PROSITE" id="PS50893"/>
    </source>
</evidence>
<proteinExistence type="inferred from homology"/>
<keyword evidence="5 11" id="KW-0067">ATP-binding</keyword>
<dbReference type="Proteomes" id="UP001595699">
    <property type="component" value="Unassembled WGS sequence"/>
</dbReference>
<keyword evidence="6" id="KW-1278">Translocase</keyword>
<evidence type="ECO:0000256" key="3">
    <source>
        <dbReference type="ARBA" id="ARBA00022475"/>
    </source>
</evidence>
<dbReference type="InterPro" id="IPR005894">
    <property type="entry name" value="DrrA"/>
</dbReference>
<dbReference type="InterPro" id="IPR003439">
    <property type="entry name" value="ABC_transporter-like_ATP-bd"/>
</dbReference>
<keyword evidence="3" id="KW-1003">Cell membrane</keyword>
<keyword evidence="4" id="KW-0547">Nucleotide-binding</keyword>
<evidence type="ECO:0000256" key="5">
    <source>
        <dbReference type="ARBA" id="ARBA00022840"/>
    </source>
</evidence>
<protein>
    <submittedName>
        <fullName evidence="11">ATP-binding cassette domain-containing protein</fullName>
    </submittedName>
</protein>
<keyword evidence="8" id="KW-0046">Antibiotic resistance</keyword>
<evidence type="ECO:0000313" key="12">
    <source>
        <dbReference type="Proteomes" id="UP001595699"/>
    </source>
</evidence>
<dbReference type="Pfam" id="PF00005">
    <property type="entry name" value="ABC_tran"/>
    <property type="match status" value="1"/>
</dbReference>
<organism evidence="11 12">
    <name type="scientific">Tenggerimyces flavus</name>
    <dbReference type="NCBI Taxonomy" id="1708749"/>
    <lineage>
        <taxon>Bacteria</taxon>
        <taxon>Bacillati</taxon>
        <taxon>Actinomycetota</taxon>
        <taxon>Actinomycetes</taxon>
        <taxon>Propionibacteriales</taxon>
        <taxon>Nocardioidaceae</taxon>
        <taxon>Tenggerimyces</taxon>
    </lineage>
</organism>
<dbReference type="PANTHER" id="PTHR42711:SF19">
    <property type="entry name" value="DOXORUBICIN RESISTANCE ATP-BINDING PROTEIN DRRA"/>
    <property type="match status" value="1"/>
</dbReference>
<gene>
    <name evidence="11" type="ORF">ACFOUW_25655</name>
</gene>
<dbReference type="InterPro" id="IPR017871">
    <property type="entry name" value="ABC_transporter-like_CS"/>
</dbReference>
<evidence type="ECO:0000256" key="6">
    <source>
        <dbReference type="ARBA" id="ARBA00022967"/>
    </source>
</evidence>
<feature type="domain" description="ABC transporter" evidence="10">
    <location>
        <begin position="3"/>
        <end position="233"/>
    </location>
</feature>
<evidence type="ECO:0000256" key="1">
    <source>
        <dbReference type="ARBA" id="ARBA00004413"/>
    </source>
</evidence>
<dbReference type="SUPFAM" id="SSF52540">
    <property type="entry name" value="P-loop containing nucleoside triphosphate hydrolases"/>
    <property type="match status" value="1"/>
</dbReference>
<evidence type="ECO:0000256" key="8">
    <source>
        <dbReference type="ARBA" id="ARBA00023251"/>
    </source>
</evidence>
<dbReference type="Gene3D" id="3.40.50.300">
    <property type="entry name" value="P-loop containing nucleotide triphosphate hydrolases"/>
    <property type="match status" value="1"/>
</dbReference>
<name>A0ABV7YI05_9ACTN</name>
<dbReference type="PROSITE" id="PS00211">
    <property type="entry name" value="ABC_TRANSPORTER_1"/>
    <property type="match status" value="1"/>
</dbReference>
<sequence>MIVEATGLQKAFGTNRVLDGVDIRVPEGTVYALLGPNGAGKTTTIRILTTLLKLDGGTAHVGGYDVVREPLAVRGVISLTGQSAAVDDEQTGRENLVMIGQLMHLGRRAARTRAVELIERFDLADAFDRRVKTYSGGMRRRLDLAMSLVGRPRVIFLDEPTTGLDPASRTTMWAVVRDLVRDGTTILLTTQYLEEADRLADWIALIHDGKVAAEGTADTLKAEVGGERLELWFDSATDLARAASLLGAAAAPAGGDHVLALPSDGSVTHLHRVLDTLRAHGIAVSRVSSHRPTLDDVFMSLTGKKPALDPELEAQPA</sequence>
<evidence type="ECO:0000256" key="7">
    <source>
        <dbReference type="ARBA" id="ARBA00023136"/>
    </source>
</evidence>
<comment type="subcellular location">
    <subcellularLocation>
        <location evidence="1">Cell membrane</location>
        <topology evidence="1">Peripheral membrane protein</topology>
        <orientation evidence="1">Cytoplasmic side</orientation>
    </subcellularLocation>
</comment>
<dbReference type="EMBL" id="JBHRZH010000023">
    <property type="protein sequence ID" value="MFC3764247.1"/>
    <property type="molecule type" value="Genomic_DNA"/>
</dbReference>
<reference evidence="12" key="1">
    <citation type="journal article" date="2019" name="Int. J. Syst. Evol. Microbiol.">
        <title>The Global Catalogue of Microorganisms (GCM) 10K type strain sequencing project: providing services to taxonomists for standard genome sequencing and annotation.</title>
        <authorList>
            <consortium name="The Broad Institute Genomics Platform"/>
            <consortium name="The Broad Institute Genome Sequencing Center for Infectious Disease"/>
            <person name="Wu L."/>
            <person name="Ma J."/>
        </authorList>
    </citation>
    <scope>NUCLEOTIDE SEQUENCE [LARGE SCALE GENOMIC DNA]</scope>
    <source>
        <strain evidence="12">CGMCC 4.7241</strain>
    </source>
</reference>
<evidence type="ECO:0000256" key="2">
    <source>
        <dbReference type="ARBA" id="ARBA00022448"/>
    </source>
</evidence>
<dbReference type="InterPro" id="IPR050763">
    <property type="entry name" value="ABC_transporter_ATP-binding"/>
</dbReference>
<dbReference type="RefSeq" id="WP_205115076.1">
    <property type="nucleotide sequence ID" value="NZ_JAFBCM010000001.1"/>
</dbReference>
<dbReference type="InterPro" id="IPR003593">
    <property type="entry name" value="AAA+_ATPase"/>
</dbReference>
<dbReference type="PROSITE" id="PS50893">
    <property type="entry name" value="ABC_TRANSPORTER_2"/>
    <property type="match status" value="1"/>
</dbReference>
<dbReference type="GO" id="GO:0005524">
    <property type="term" value="F:ATP binding"/>
    <property type="evidence" value="ECO:0007669"/>
    <property type="project" value="UniProtKB-KW"/>
</dbReference>
<evidence type="ECO:0000256" key="4">
    <source>
        <dbReference type="ARBA" id="ARBA00022741"/>
    </source>
</evidence>
<dbReference type="PANTHER" id="PTHR42711">
    <property type="entry name" value="ABC TRANSPORTER ATP-BINDING PROTEIN"/>
    <property type="match status" value="1"/>
</dbReference>
<keyword evidence="7" id="KW-0472">Membrane</keyword>
<comment type="similarity">
    <text evidence="9">Belongs to the ABC transporter superfamily. Drug exporter-1 (DrugE1) (TC 3.A.1.105) family.</text>
</comment>
<evidence type="ECO:0000256" key="9">
    <source>
        <dbReference type="ARBA" id="ARBA00049985"/>
    </source>
</evidence>
<keyword evidence="12" id="KW-1185">Reference proteome</keyword>